<evidence type="ECO:0000259" key="2">
    <source>
        <dbReference type="Pfam" id="PF13204"/>
    </source>
</evidence>
<feature type="domain" description="DUF5060" evidence="3">
    <location>
        <begin position="34"/>
        <end position="94"/>
    </location>
</feature>
<dbReference type="InterPro" id="IPR006311">
    <property type="entry name" value="TAT_signal"/>
</dbReference>
<gene>
    <name evidence="4" type="ORF">IRI77_32310</name>
</gene>
<evidence type="ECO:0000313" key="5">
    <source>
        <dbReference type="Proteomes" id="UP000593892"/>
    </source>
</evidence>
<dbReference type="KEGG" id="pfer:IRI77_32310"/>
<feature type="chain" id="PRO_5032531128" evidence="1">
    <location>
        <begin position="24"/>
        <end position="552"/>
    </location>
</feature>
<feature type="signal peptide" evidence="1">
    <location>
        <begin position="1"/>
        <end position="23"/>
    </location>
</feature>
<dbReference type="PANTHER" id="PTHR37836">
    <property type="entry name" value="LMO1036 PROTEIN"/>
    <property type="match status" value="1"/>
</dbReference>
<dbReference type="Pfam" id="PF13204">
    <property type="entry name" value="Apiosidase"/>
    <property type="match status" value="1"/>
</dbReference>
<dbReference type="Proteomes" id="UP000593892">
    <property type="component" value="Chromosome"/>
</dbReference>
<dbReference type="RefSeq" id="WP_194449064.1">
    <property type="nucleotide sequence ID" value="NZ_CP063849.1"/>
</dbReference>
<dbReference type="EMBL" id="CP063849">
    <property type="protein sequence ID" value="QOY87395.1"/>
    <property type="molecule type" value="Genomic_DNA"/>
</dbReference>
<dbReference type="AlphaFoldDB" id="A0A7S7NPI2"/>
<dbReference type="PANTHER" id="PTHR37836:SF2">
    <property type="entry name" value="DUF4038 DOMAIN-CONTAINING PROTEIN"/>
    <property type="match status" value="1"/>
</dbReference>
<reference evidence="4 5" key="1">
    <citation type="submission" date="2020-10" db="EMBL/GenBank/DDBJ databases">
        <title>Complete genome sequence of Paludibaculum fermentans P105T, a facultatively anaerobic acidobacterium capable of dissimilatory Fe(III) reduction.</title>
        <authorList>
            <person name="Dedysh S.N."/>
            <person name="Beletsky A.V."/>
            <person name="Kulichevskaya I.S."/>
            <person name="Mardanov A.V."/>
            <person name="Ravin N.V."/>
        </authorList>
    </citation>
    <scope>NUCLEOTIDE SEQUENCE [LARGE SCALE GENOMIC DNA]</scope>
    <source>
        <strain evidence="4 5">P105</strain>
    </source>
</reference>
<organism evidence="4 5">
    <name type="scientific">Paludibaculum fermentans</name>
    <dbReference type="NCBI Taxonomy" id="1473598"/>
    <lineage>
        <taxon>Bacteria</taxon>
        <taxon>Pseudomonadati</taxon>
        <taxon>Acidobacteriota</taxon>
        <taxon>Terriglobia</taxon>
        <taxon>Bryobacterales</taxon>
        <taxon>Bryobacteraceae</taxon>
        <taxon>Paludibaculum</taxon>
    </lineage>
</organism>
<evidence type="ECO:0000313" key="4">
    <source>
        <dbReference type="EMBL" id="QOY87395.1"/>
    </source>
</evidence>
<dbReference type="Gene3D" id="3.20.20.80">
    <property type="entry name" value="Glycosidases"/>
    <property type="match status" value="1"/>
</dbReference>
<dbReference type="InterPro" id="IPR032260">
    <property type="entry name" value="DUF5060"/>
</dbReference>
<dbReference type="Pfam" id="PF16586">
    <property type="entry name" value="DUF5060"/>
    <property type="match status" value="1"/>
</dbReference>
<keyword evidence="1" id="KW-0732">Signal</keyword>
<dbReference type="SUPFAM" id="SSF51445">
    <property type="entry name" value="(Trans)glycosidases"/>
    <property type="match status" value="1"/>
</dbReference>
<dbReference type="InterPro" id="IPR017853">
    <property type="entry name" value="GH"/>
</dbReference>
<evidence type="ECO:0000259" key="3">
    <source>
        <dbReference type="Pfam" id="PF16586"/>
    </source>
</evidence>
<dbReference type="Gene3D" id="2.60.40.10">
    <property type="entry name" value="Immunoglobulins"/>
    <property type="match status" value="1"/>
</dbReference>
<sequence length="552" mass="62161">MPISRRHLLSSAGLLAFAGSTSAQTRIGTARRAAEWQFSSGKQYLDPFPVDVDVVFVDKAGKQSVVPAFWSGDQTWRVRFAAPSEGRYQWRTVCSDTADQDLHGVRGTLDVEPYRGGNALLKHGAIGVGPDRKHLQHADGTPFFWLGDTWWMGLTSRLRYPEDFQALAVDRRQKGFNVVQIVAGLYPDMPSFDPRGFNEAGSAWEPEFRSIRPAYFDMADVRIQHLVDSGIVPCIVGCWGYFLPQMGMQKMKQHWRYLVARWGALPVVWCLAGEGTMPYYLSKTPKEDTVAQRSGWTEIARYVRQVDPYHRMVTIHPSSTARNSVDDPAVLDFDMLQTGHGDRDSIPNTVDKVTESVARTPLMPVINGEVCYEGILEASRQEIQRFMFWSYVLSGAAGHTYGANGVWQVNTRETPYGPSPHGRSWGDTPWDVAAQLPGSRQLGLSKQFLMQYPWHRLEPHQEWVEPHSAKPNYMRPYAAGIPGELRIVFMPPMWNPPKVKLLESGKAYSALFFNPSDGRVHKLGEVKPSAEGEWPVPNPPTFQDWVLVLQAV</sequence>
<dbReference type="PROSITE" id="PS51318">
    <property type="entry name" value="TAT"/>
    <property type="match status" value="1"/>
</dbReference>
<name>A0A7S7NPI2_PALFE</name>
<dbReference type="InterPro" id="IPR013783">
    <property type="entry name" value="Ig-like_fold"/>
</dbReference>
<feature type="domain" description="Apiosidase-like catalytic" evidence="2">
    <location>
        <begin position="131"/>
        <end position="454"/>
    </location>
</feature>
<proteinExistence type="predicted"/>
<accession>A0A7S7NPI2</accession>
<dbReference type="InterPro" id="IPR025277">
    <property type="entry name" value="Apiosidase-like_cat_dom"/>
</dbReference>
<evidence type="ECO:0000256" key="1">
    <source>
        <dbReference type="SAM" id="SignalP"/>
    </source>
</evidence>
<protein>
    <submittedName>
        <fullName evidence="4">DUF4038 domain-containing protein</fullName>
    </submittedName>
</protein>
<keyword evidence="5" id="KW-1185">Reference proteome</keyword>